<evidence type="ECO:0000256" key="2">
    <source>
        <dbReference type="PROSITE-ProRule" id="PRU00169"/>
    </source>
</evidence>
<organism evidence="5 6">
    <name type="scientific">Candidatus Muproteobacteria bacterium RIFCSPHIGHO2_02_FULL_65_16</name>
    <dbReference type="NCBI Taxonomy" id="1817766"/>
    <lineage>
        <taxon>Bacteria</taxon>
        <taxon>Pseudomonadati</taxon>
        <taxon>Pseudomonadota</taxon>
        <taxon>Candidatus Muproteobacteria</taxon>
    </lineage>
</organism>
<dbReference type="InterPro" id="IPR029787">
    <property type="entry name" value="Nucleotide_cyclase"/>
</dbReference>
<feature type="domain" description="GGDEF" evidence="4">
    <location>
        <begin position="164"/>
        <end position="298"/>
    </location>
</feature>
<feature type="domain" description="Response regulatory" evidence="3">
    <location>
        <begin position="1"/>
        <end position="117"/>
    </location>
</feature>
<evidence type="ECO:0000256" key="1">
    <source>
        <dbReference type="ARBA" id="ARBA00022553"/>
    </source>
</evidence>
<dbReference type="SMART" id="SM00267">
    <property type="entry name" value="GGDEF"/>
    <property type="match status" value="1"/>
</dbReference>
<dbReference type="PROSITE" id="PS50887">
    <property type="entry name" value="GGDEF"/>
    <property type="match status" value="1"/>
</dbReference>
<dbReference type="Pfam" id="PF00072">
    <property type="entry name" value="Response_reg"/>
    <property type="match status" value="1"/>
</dbReference>
<evidence type="ECO:0000259" key="3">
    <source>
        <dbReference type="PROSITE" id="PS50110"/>
    </source>
</evidence>
<sequence length="348" mass="37809">MVVDDALVMRRSVEKMLRSDYEVVLADDGEAGWEVLNRDDRIKMLITDIQMPRLDGYGLICRVRADNNARIRDLPIITITGAEDDETKARAYACGSTDFITKPFNQKLLQARVDAYLRLKQAGLTQANAATAADEVDPVTRLGGLGHFIKAGQQQFARAQQAKQDLAAAALDIDEFDHHQRQHGKAAGDALLAWFSGMLTTAAGKNATLARVGEAEFAMIIPALGRAPALELCEQLRTRAAAEPFKHGGASLPISVSIGLVTLNEDAPETFDKLLALVEQRLSQARSEGGDRVSVTTLSDIMPEPEEVVLTGVDEAPREDVAALPLAEVEELAAEDVEEFMHRAKPQG</sequence>
<comment type="caution">
    <text evidence="5">The sequence shown here is derived from an EMBL/GenBank/DDBJ whole genome shotgun (WGS) entry which is preliminary data.</text>
</comment>
<dbReference type="NCBIfam" id="TIGR00254">
    <property type="entry name" value="GGDEF"/>
    <property type="match status" value="1"/>
</dbReference>
<dbReference type="GO" id="GO:0000160">
    <property type="term" value="P:phosphorelay signal transduction system"/>
    <property type="evidence" value="ECO:0007669"/>
    <property type="project" value="InterPro"/>
</dbReference>
<dbReference type="PANTHER" id="PTHR44591">
    <property type="entry name" value="STRESS RESPONSE REGULATOR PROTEIN 1"/>
    <property type="match status" value="1"/>
</dbReference>
<feature type="modified residue" description="4-aspartylphosphate" evidence="2">
    <location>
        <position position="48"/>
    </location>
</feature>
<accession>A0A1F6U476</accession>
<dbReference type="Gene3D" id="3.30.70.270">
    <property type="match status" value="1"/>
</dbReference>
<dbReference type="AlphaFoldDB" id="A0A1F6U476"/>
<dbReference type="PANTHER" id="PTHR44591:SF3">
    <property type="entry name" value="RESPONSE REGULATORY DOMAIN-CONTAINING PROTEIN"/>
    <property type="match status" value="1"/>
</dbReference>
<dbReference type="CDD" id="cd01949">
    <property type="entry name" value="GGDEF"/>
    <property type="match status" value="1"/>
</dbReference>
<dbReference type="InterPro" id="IPR043128">
    <property type="entry name" value="Rev_trsase/Diguanyl_cyclase"/>
</dbReference>
<protein>
    <recommendedName>
        <fullName evidence="7">Diguanylate cyclase response regulator</fullName>
    </recommendedName>
</protein>
<dbReference type="Gene3D" id="3.40.50.2300">
    <property type="match status" value="1"/>
</dbReference>
<gene>
    <name evidence="5" type="ORF">A3B81_02935</name>
</gene>
<dbReference type="InterPro" id="IPR000160">
    <property type="entry name" value="GGDEF_dom"/>
</dbReference>
<dbReference type="EMBL" id="MFTA01000038">
    <property type="protein sequence ID" value="OGI52140.1"/>
    <property type="molecule type" value="Genomic_DNA"/>
</dbReference>
<keyword evidence="1 2" id="KW-0597">Phosphoprotein</keyword>
<evidence type="ECO:0000313" key="5">
    <source>
        <dbReference type="EMBL" id="OGI52140.1"/>
    </source>
</evidence>
<proteinExistence type="predicted"/>
<dbReference type="SMART" id="SM00448">
    <property type="entry name" value="REC"/>
    <property type="match status" value="1"/>
</dbReference>
<evidence type="ECO:0008006" key="7">
    <source>
        <dbReference type="Google" id="ProtNLM"/>
    </source>
</evidence>
<name>A0A1F6U476_9PROT</name>
<evidence type="ECO:0000259" key="4">
    <source>
        <dbReference type="PROSITE" id="PS50887"/>
    </source>
</evidence>
<dbReference type="InterPro" id="IPR001789">
    <property type="entry name" value="Sig_transdc_resp-reg_receiver"/>
</dbReference>
<dbReference type="InterPro" id="IPR050595">
    <property type="entry name" value="Bact_response_regulator"/>
</dbReference>
<dbReference type="InterPro" id="IPR011006">
    <property type="entry name" value="CheY-like_superfamily"/>
</dbReference>
<dbReference type="SUPFAM" id="SSF55073">
    <property type="entry name" value="Nucleotide cyclase"/>
    <property type="match status" value="1"/>
</dbReference>
<dbReference type="Proteomes" id="UP000179362">
    <property type="component" value="Unassembled WGS sequence"/>
</dbReference>
<evidence type="ECO:0000313" key="6">
    <source>
        <dbReference type="Proteomes" id="UP000179362"/>
    </source>
</evidence>
<dbReference type="PROSITE" id="PS50110">
    <property type="entry name" value="RESPONSE_REGULATORY"/>
    <property type="match status" value="1"/>
</dbReference>
<dbReference type="Pfam" id="PF00990">
    <property type="entry name" value="GGDEF"/>
    <property type="match status" value="1"/>
</dbReference>
<dbReference type="SUPFAM" id="SSF52172">
    <property type="entry name" value="CheY-like"/>
    <property type="match status" value="1"/>
</dbReference>
<reference evidence="5 6" key="1">
    <citation type="journal article" date="2016" name="Nat. Commun.">
        <title>Thousands of microbial genomes shed light on interconnected biogeochemical processes in an aquifer system.</title>
        <authorList>
            <person name="Anantharaman K."/>
            <person name="Brown C.T."/>
            <person name="Hug L.A."/>
            <person name="Sharon I."/>
            <person name="Castelle C.J."/>
            <person name="Probst A.J."/>
            <person name="Thomas B.C."/>
            <person name="Singh A."/>
            <person name="Wilkins M.J."/>
            <person name="Karaoz U."/>
            <person name="Brodie E.L."/>
            <person name="Williams K.H."/>
            <person name="Hubbard S.S."/>
            <person name="Banfield J.F."/>
        </authorList>
    </citation>
    <scope>NUCLEOTIDE SEQUENCE [LARGE SCALE GENOMIC DNA]</scope>
</reference>